<organism evidence="7">
    <name type="scientific">hydrocarbon metagenome</name>
    <dbReference type="NCBI Taxonomy" id="938273"/>
    <lineage>
        <taxon>unclassified sequences</taxon>
        <taxon>metagenomes</taxon>
        <taxon>ecological metagenomes</taxon>
    </lineage>
</organism>
<comment type="caution">
    <text evidence="7">The sequence shown here is derived from an EMBL/GenBank/DDBJ whole genome shotgun (WGS) entry which is preliminary data.</text>
</comment>
<dbReference type="CDD" id="cd06530">
    <property type="entry name" value="S26_SPase_I"/>
    <property type="match status" value="1"/>
</dbReference>
<sequence length="293" mass="32149">MADPKKKAEVKGVIETFRTSEHGAISWAREILWVVAVVAGIALVLYLASGTWPAVVTIESESMVPHMNVGDLVFVVSADRFGALQTWESGRETGYRKYGDFGDVLIFRPNGAESSPIPGIGGGVHPIIHRAMGTAPAGAGMPVYYYFYQGMSSPSRYLPVTVTDGSWILSDGRIVARIENGMIAPDRENITPEEGYILVSSQVSENSGYITKGDNNVRSDQGSYLSRRELGVIQPVHEEWVVGKALFSLPLIGYIPLNIVPVAIILILLMVFWEYYQKKRGTDPGKKRTKKGK</sequence>
<dbReference type="SUPFAM" id="SSF51306">
    <property type="entry name" value="LexA/Signal peptidase"/>
    <property type="match status" value="1"/>
</dbReference>
<evidence type="ECO:0000256" key="3">
    <source>
        <dbReference type="ARBA" id="ARBA00022801"/>
    </source>
</evidence>
<dbReference type="GO" id="GO:0006465">
    <property type="term" value="P:signal peptide processing"/>
    <property type="evidence" value="ECO:0007669"/>
    <property type="project" value="InterPro"/>
</dbReference>
<dbReference type="InterPro" id="IPR019533">
    <property type="entry name" value="Peptidase_S26"/>
</dbReference>
<dbReference type="InterPro" id="IPR001733">
    <property type="entry name" value="Peptidase_S26B"/>
</dbReference>
<evidence type="ECO:0000313" key="7">
    <source>
        <dbReference type="EMBL" id="KUG09232.1"/>
    </source>
</evidence>
<evidence type="ECO:0000256" key="6">
    <source>
        <dbReference type="SAM" id="Phobius"/>
    </source>
</evidence>
<dbReference type="Gene3D" id="2.10.109.10">
    <property type="entry name" value="Umud Fragment, subunit A"/>
    <property type="match status" value="1"/>
</dbReference>
<evidence type="ECO:0000256" key="5">
    <source>
        <dbReference type="ARBA" id="ARBA00023136"/>
    </source>
</evidence>
<evidence type="ECO:0000256" key="2">
    <source>
        <dbReference type="ARBA" id="ARBA00022692"/>
    </source>
</evidence>
<dbReference type="PANTHER" id="PTHR10806">
    <property type="entry name" value="SIGNAL PEPTIDASE COMPLEX CATALYTIC SUBUNIT SEC11"/>
    <property type="match status" value="1"/>
</dbReference>
<keyword evidence="4 6" id="KW-1133">Transmembrane helix</keyword>
<keyword evidence="5 6" id="KW-0472">Membrane</keyword>
<name>A0A0W8EKE8_9ZZZZ</name>
<dbReference type="PANTHER" id="PTHR10806:SF6">
    <property type="entry name" value="SIGNAL PEPTIDASE COMPLEX CATALYTIC SUBUNIT SEC11"/>
    <property type="match status" value="1"/>
</dbReference>
<dbReference type="GO" id="GO:0009003">
    <property type="term" value="F:signal peptidase activity"/>
    <property type="evidence" value="ECO:0007669"/>
    <property type="project" value="UniProtKB-EC"/>
</dbReference>
<dbReference type="EC" id="3.4.21.89" evidence="7"/>
<dbReference type="InterPro" id="IPR036286">
    <property type="entry name" value="LexA/Signal_pep-like_sf"/>
</dbReference>
<evidence type="ECO:0000256" key="4">
    <source>
        <dbReference type="ARBA" id="ARBA00022989"/>
    </source>
</evidence>
<accession>A0A0W8EKE8</accession>
<keyword evidence="3 7" id="KW-0378">Hydrolase</keyword>
<dbReference type="AlphaFoldDB" id="A0A0W8EKE8"/>
<dbReference type="PROSITE" id="PS00761">
    <property type="entry name" value="SPASE_I_3"/>
    <property type="match status" value="1"/>
</dbReference>
<protein>
    <submittedName>
        <fullName evidence="7">Signal peptidase i</fullName>
        <ecNumber evidence="7">3.4.21.89</ecNumber>
    </submittedName>
</protein>
<reference evidence="7" key="1">
    <citation type="journal article" date="2015" name="Proc. Natl. Acad. Sci. U.S.A.">
        <title>Networks of energetic and metabolic interactions define dynamics in microbial communities.</title>
        <authorList>
            <person name="Embree M."/>
            <person name="Liu J.K."/>
            <person name="Al-Bassam M.M."/>
            <person name="Zengler K."/>
        </authorList>
    </citation>
    <scope>NUCLEOTIDE SEQUENCE</scope>
</reference>
<dbReference type="GO" id="GO:0004252">
    <property type="term" value="F:serine-type endopeptidase activity"/>
    <property type="evidence" value="ECO:0007669"/>
    <property type="project" value="InterPro"/>
</dbReference>
<dbReference type="InterPro" id="IPR019758">
    <property type="entry name" value="Pept_S26A_signal_pept_1_CS"/>
</dbReference>
<comment type="subcellular location">
    <subcellularLocation>
        <location evidence="1">Membrane</location>
    </subcellularLocation>
</comment>
<dbReference type="EMBL" id="LNQE01001754">
    <property type="protein sequence ID" value="KUG09232.1"/>
    <property type="molecule type" value="Genomic_DNA"/>
</dbReference>
<proteinExistence type="predicted"/>
<feature type="transmembrane region" description="Helical" evidence="6">
    <location>
        <begin position="251"/>
        <end position="273"/>
    </location>
</feature>
<keyword evidence="2 6" id="KW-0812">Transmembrane</keyword>
<evidence type="ECO:0000256" key="1">
    <source>
        <dbReference type="ARBA" id="ARBA00004370"/>
    </source>
</evidence>
<feature type="transmembrane region" description="Helical" evidence="6">
    <location>
        <begin position="31"/>
        <end position="55"/>
    </location>
</feature>
<gene>
    <name evidence="7" type="ORF">ASZ90_016646</name>
</gene>
<dbReference type="GO" id="GO:0016020">
    <property type="term" value="C:membrane"/>
    <property type="evidence" value="ECO:0007669"/>
    <property type="project" value="UniProtKB-SubCell"/>
</dbReference>